<evidence type="ECO:0000256" key="6">
    <source>
        <dbReference type="ARBA" id="ARBA00022833"/>
    </source>
</evidence>
<dbReference type="GO" id="GO:0043103">
    <property type="term" value="P:hypoxanthine salvage"/>
    <property type="evidence" value="ECO:0007669"/>
    <property type="project" value="TreeGrafter"/>
</dbReference>
<dbReference type="PANTHER" id="PTHR11409">
    <property type="entry name" value="ADENOSINE DEAMINASE"/>
    <property type="match status" value="1"/>
</dbReference>
<dbReference type="GO" id="GO:0046103">
    <property type="term" value="P:inosine biosynthetic process"/>
    <property type="evidence" value="ECO:0007669"/>
    <property type="project" value="TreeGrafter"/>
</dbReference>
<gene>
    <name evidence="8" type="primary">add</name>
    <name evidence="8" type="ORF">HNS30_25705</name>
</gene>
<keyword evidence="4" id="KW-0479">Metal-binding</keyword>
<dbReference type="NCBIfam" id="TIGR01430">
    <property type="entry name" value="aden_deam"/>
    <property type="match status" value="1"/>
</dbReference>
<evidence type="ECO:0000256" key="4">
    <source>
        <dbReference type="ARBA" id="ARBA00022723"/>
    </source>
</evidence>
<dbReference type="EC" id="3.5.4.4" evidence="3"/>
<accession>A0A7Y4NFC9</accession>
<name>A0A7Y4NFC9_9BACT</name>
<dbReference type="AlphaFoldDB" id="A0A7Y4NFC9"/>
<dbReference type="GO" id="GO:0004000">
    <property type="term" value="F:adenosine deaminase activity"/>
    <property type="evidence" value="ECO:0007669"/>
    <property type="project" value="UniProtKB-ARBA"/>
</dbReference>
<dbReference type="Gene3D" id="3.20.20.140">
    <property type="entry name" value="Metal-dependent hydrolases"/>
    <property type="match status" value="1"/>
</dbReference>
<dbReference type="Proteomes" id="UP000528460">
    <property type="component" value="Unassembled WGS sequence"/>
</dbReference>
<evidence type="ECO:0000313" key="9">
    <source>
        <dbReference type="Proteomes" id="UP000528460"/>
    </source>
</evidence>
<dbReference type="GO" id="GO:0046872">
    <property type="term" value="F:metal ion binding"/>
    <property type="evidence" value="ECO:0007669"/>
    <property type="project" value="UniProtKB-KW"/>
</dbReference>
<organism evidence="8 9">
    <name type="scientific">Corallococcus exercitus</name>
    <dbReference type="NCBI Taxonomy" id="2316736"/>
    <lineage>
        <taxon>Bacteria</taxon>
        <taxon>Pseudomonadati</taxon>
        <taxon>Myxococcota</taxon>
        <taxon>Myxococcia</taxon>
        <taxon>Myxococcales</taxon>
        <taxon>Cystobacterineae</taxon>
        <taxon>Myxococcaceae</taxon>
        <taxon>Corallococcus</taxon>
    </lineage>
</organism>
<evidence type="ECO:0000256" key="5">
    <source>
        <dbReference type="ARBA" id="ARBA00022801"/>
    </source>
</evidence>
<keyword evidence="5 8" id="KW-0378">Hydrolase</keyword>
<dbReference type="GO" id="GO:0006154">
    <property type="term" value="P:adenosine catabolic process"/>
    <property type="evidence" value="ECO:0007669"/>
    <property type="project" value="TreeGrafter"/>
</dbReference>
<comment type="cofactor">
    <cofactor evidence="1">
        <name>Zn(2+)</name>
        <dbReference type="ChEBI" id="CHEBI:29105"/>
    </cofactor>
</comment>
<dbReference type="InterPro" id="IPR032466">
    <property type="entry name" value="Metal_Hydrolase"/>
</dbReference>
<proteinExistence type="inferred from homology"/>
<evidence type="ECO:0000313" key="8">
    <source>
        <dbReference type="EMBL" id="NOK12443.1"/>
    </source>
</evidence>
<sequence length="330" mass="37256">MVRDLIDLHIHVGGAVAPHILWSIAHQQGFKLPVKNYFDFVELITSRPGKVGSLDDYLKILHTWTEKIQSSPSAIERSVYEVIGKEYRGSRVTQIELRFNPMKRNLSSELDLDHIIHAALRGMDRAVLEYGVKVGFIFCLAREFDHKLNSIIVEKAIKYRSRGVYGIDLAGTERDAMEHKPSLAQYEDLYARARKGGLKCTVHTGETAGTGAEGLMAAVEKLKPNRIGHGIRAAYDESAMKVLRENNITLELCPTSNIHTKAVADLKELEHIMRTFWDRKVKFTINTDGPYLLETDMRREIEIVESNGLLSTEQVDQALAWAREASFIPA</sequence>
<dbReference type="Pfam" id="PF00962">
    <property type="entry name" value="A_deaminase"/>
    <property type="match status" value="1"/>
</dbReference>
<dbReference type="InterPro" id="IPR001365">
    <property type="entry name" value="A_deaminase_dom"/>
</dbReference>
<evidence type="ECO:0000256" key="3">
    <source>
        <dbReference type="ARBA" id="ARBA00012784"/>
    </source>
</evidence>
<reference evidence="8 9" key="1">
    <citation type="submission" date="2020-05" db="EMBL/GenBank/DDBJ databases">
        <authorList>
            <person name="Whitworth D."/>
        </authorList>
    </citation>
    <scope>NUCLEOTIDE SEQUENCE [LARGE SCALE GENOMIC DNA]</scope>
    <source>
        <strain evidence="8 9">CA046A</strain>
    </source>
</reference>
<evidence type="ECO:0000256" key="2">
    <source>
        <dbReference type="ARBA" id="ARBA00006676"/>
    </source>
</evidence>
<dbReference type="EMBL" id="JABFJW010000232">
    <property type="protein sequence ID" value="NOK12443.1"/>
    <property type="molecule type" value="Genomic_DNA"/>
</dbReference>
<keyword evidence="6" id="KW-0862">Zinc</keyword>
<evidence type="ECO:0000259" key="7">
    <source>
        <dbReference type="Pfam" id="PF00962"/>
    </source>
</evidence>
<comment type="caution">
    <text evidence="8">The sequence shown here is derived from an EMBL/GenBank/DDBJ whole genome shotgun (WGS) entry which is preliminary data.</text>
</comment>
<comment type="similarity">
    <text evidence="2">Belongs to the metallo-dependent hydrolases superfamily. Adenosine and AMP deaminases family.</text>
</comment>
<feature type="domain" description="Adenosine deaminase" evidence="7">
    <location>
        <begin position="6"/>
        <end position="330"/>
    </location>
</feature>
<dbReference type="PANTHER" id="PTHR11409:SF43">
    <property type="entry name" value="ADENOSINE DEAMINASE"/>
    <property type="match status" value="1"/>
</dbReference>
<dbReference type="SUPFAM" id="SSF51556">
    <property type="entry name" value="Metallo-dependent hydrolases"/>
    <property type="match status" value="1"/>
</dbReference>
<dbReference type="GO" id="GO:0005829">
    <property type="term" value="C:cytosol"/>
    <property type="evidence" value="ECO:0007669"/>
    <property type="project" value="TreeGrafter"/>
</dbReference>
<dbReference type="RefSeq" id="WP_171419117.1">
    <property type="nucleotide sequence ID" value="NZ_JABFJW010000232.1"/>
</dbReference>
<evidence type="ECO:0000256" key="1">
    <source>
        <dbReference type="ARBA" id="ARBA00001947"/>
    </source>
</evidence>
<protein>
    <recommendedName>
        <fullName evidence="3">adenosine deaminase</fullName>
        <ecNumber evidence="3">3.5.4.4</ecNumber>
    </recommendedName>
</protein>
<dbReference type="InterPro" id="IPR006330">
    <property type="entry name" value="Ado/ade_deaminase"/>
</dbReference>